<evidence type="ECO:0000313" key="2">
    <source>
        <dbReference type="EMBL" id="CAB4913548.1"/>
    </source>
</evidence>
<dbReference type="EMBL" id="CAFBMH010000060">
    <property type="protein sequence ID" value="CAB4913548.1"/>
    <property type="molecule type" value="Genomic_DNA"/>
</dbReference>
<protein>
    <submittedName>
        <fullName evidence="2">Unannotated protein</fullName>
    </submittedName>
</protein>
<organism evidence="2">
    <name type="scientific">freshwater metagenome</name>
    <dbReference type="NCBI Taxonomy" id="449393"/>
    <lineage>
        <taxon>unclassified sequences</taxon>
        <taxon>metagenomes</taxon>
        <taxon>ecological metagenomes</taxon>
    </lineage>
</organism>
<proteinExistence type="predicted"/>
<accession>A0A6J7H392</accession>
<name>A0A6J7H392_9ZZZZ</name>
<sequence length="94" mass="10492">MLKVKICITQYMNPVPPYTWRVTCESSVSSWLGTGCSRWARTEMPRKSAPRMEAIHTSVLLAFFEAGSLKAPTPFEMASMPDSATAPDAKPRKR</sequence>
<dbReference type="AlphaFoldDB" id="A0A6J7H392"/>
<reference evidence="2" key="1">
    <citation type="submission" date="2020-05" db="EMBL/GenBank/DDBJ databases">
        <authorList>
            <person name="Chiriac C."/>
            <person name="Salcher M."/>
            <person name="Ghai R."/>
            <person name="Kavagutti S V."/>
        </authorList>
    </citation>
    <scope>NUCLEOTIDE SEQUENCE</scope>
</reference>
<evidence type="ECO:0000256" key="1">
    <source>
        <dbReference type="SAM" id="MobiDB-lite"/>
    </source>
</evidence>
<gene>
    <name evidence="2" type="ORF">UFOPK3543_01664</name>
</gene>
<feature type="region of interest" description="Disordered" evidence="1">
    <location>
        <begin position="75"/>
        <end position="94"/>
    </location>
</feature>